<evidence type="ECO:0000256" key="2">
    <source>
        <dbReference type="ARBA" id="ARBA00022448"/>
    </source>
</evidence>
<name>A0A1V9FZC3_9BACT</name>
<evidence type="ECO:0000256" key="9">
    <source>
        <dbReference type="RuleBase" id="RU003357"/>
    </source>
</evidence>
<dbReference type="Gene3D" id="2.60.40.1120">
    <property type="entry name" value="Carboxypeptidase-like, regulatory domain"/>
    <property type="match status" value="1"/>
</dbReference>
<dbReference type="InterPro" id="IPR023997">
    <property type="entry name" value="TonB-dep_OMP_SusC/RagA_CS"/>
</dbReference>
<dbReference type="OrthoDB" id="9768177at2"/>
<keyword evidence="14" id="KW-1185">Reference proteome</keyword>
<keyword evidence="6 8" id="KW-0472">Membrane</keyword>
<evidence type="ECO:0000256" key="4">
    <source>
        <dbReference type="ARBA" id="ARBA00022692"/>
    </source>
</evidence>
<evidence type="ECO:0000256" key="10">
    <source>
        <dbReference type="SAM" id="SignalP"/>
    </source>
</evidence>
<evidence type="ECO:0000313" key="14">
    <source>
        <dbReference type="Proteomes" id="UP000192796"/>
    </source>
</evidence>
<dbReference type="Pfam" id="PF00593">
    <property type="entry name" value="TonB_dep_Rec_b-barrel"/>
    <property type="match status" value="1"/>
</dbReference>
<evidence type="ECO:0000256" key="8">
    <source>
        <dbReference type="PROSITE-ProRule" id="PRU01360"/>
    </source>
</evidence>
<dbReference type="Gene3D" id="2.40.170.20">
    <property type="entry name" value="TonB-dependent receptor, beta-barrel domain"/>
    <property type="match status" value="1"/>
</dbReference>
<dbReference type="InterPro" id="IPR023996">
    <property type="entry name" value="TonB-dep_OMP_SusC/RagA"/>
</dbReference>
<dbReference type="SUPFAM" id="SSF56935">
    <property type="entry name" value="Porins"/>
    <property type="match status" value="1"/>
</dbReference>
<evidence type="ECO:0000259" key="12">
    <source>
        <dbReference type="Pfam" id="PF07715"/>
    </source>
</evidence>
<dbReference type="Gene3D" id="2.170.130.10">
    <property type="entry name" value="TonB-dependent receptor, plug domain"/>
    <property type="match status" value="1"/>
</dbReference>
<dbReference type="Pfam" id="PF07715">
    <property type="entry name" value="Plug"/>
    <property type="match status" value="1"/>
</dbReference>
<keyword evidence="10" id="KW-0732">Signal</keyword>
<dbReference type="NCBIfam" id="TIGR04056">
    <property type="entry name" value="OMP_RagA_SusC"/>
    <property type="match status" value="1"/>
</dbReference>
<evidence type="ECO:0000259" key="11">
    <source>
        <dbReference type="Pfam" id="PF00593"/>
    </source>
</evidence>
<dbReference type="STRING" id="1703345.A3860_22505"/>
<feature type="domain" description="TonB-dependent receptor-like beta-barrel" evidence="11">
    <location>
        <begin position="472"/>
        <end position="828"/>
    </location>
</feature>
<dbReference type="InterPro" id="IPR012910">
    <property type="entry name" value="Plug_dom"/>
</dbReference>
<keyword evidence="5 9" id="KW-0798">TonB box</keyword>
<dbReference type="RefSeq" id="WP_081147376.1">
    <property type="nucleotide sequence ID" value="NZ_LVYD01000044.1"/>
</dbReference>
<comment type="similarity">
    <text evidence="8 9">Belongs to the TonB-dependent receptor family.</text>
</comment>
<feature type="domain" description="TonB-dependent receptor plug" evidence="12">
    <location>
        <begin position="135"/>
        <end position="250"/>
    </location>
</feature>
<feature type="chain" id="PRO_5013161854" evidence="10">
    <location>
        <begin position="43"/>
        <end position="1072"/>
    </location>
</feature>
<keyword evidence="7 8" id="KW-0998">Cell outer membrane</keyword>
<dbReference type="NCBIfam" id="TIGR04057">
    <property type="entry name" value="SusC_RagA_signa"/>
    <property type="match status" value="1"/>
</dbReference>
<dbReference type="AlphaFoldDB" id="A0A1V9FZC3"/>
<dbReference type="GO" id="GO:0009279">
    <property type="term" value="C:cell outer membrane"/>
    <property type="evidence" value="ECO:0007669"/>
    <property type="project" value="UniProtKB-SubCell"/>
</dbReference>
<keyword evidence="2 8" id="KW-0813">Transport</keyword>
<evidence type="ECO:0000256" key="3">
    <source>
        <dbReference type="ARBA" id="ARBA00022452"/>
    </source>
</evidence>
<dbReference type="Proteomes" id="UP000192796">
    <property type="component" value="Unassembled WGS sequence"/>
</dbReference>
<proteinExistence type="inferred from homology"/>
<dbReference type="InterPro" id="IPR008969">
    <property type="entry name" value="CarboxyPept-like_regulatory"/>
</dbReference>
<dbReference type="InterPro" id="IPR036942">
    <property type="entry name" value="Beta-barrel_TonB_sf"/>
</dbReference>
<comment type="caution">
    <text evidence="13">The sequence shown here is derived from an EMBL/GenBank/DDBJ whole genome shotgun (WGS) entry which is preliminary data.</text>
</comment>
<dbReference type="PROSITE" id="PS52016">
    <property type="entry name" value="TONB_DEPENDENT_REC_3"/>
    <property type="match status" value="1"/>
</dbReference>
<sequence>MKIPISKNQNKKGFHPALHFKNAKAGALLLLLTVLLAAPAMAQNMITVKGRVADEKHQPVAGASVEVKGLNAGTATDKNGEFKITTPPDGTLVVTSVGFPVKEVAVNNQTTLNITLNSVAIDLDQVVVVGYGTQKKRDVTGAVASVNEKTLKEVPAPNLIAQLKGRTPGVSIVSNGSTPGAGGSIRIRGNRTITNSQGSSDALDGPLLVLDGIPFGGSINDLDPDNISGIEILKDASATAIYGSRGAGGVILITTKRGRTGKAVISYDGYYGISQITKKYTVFNGPEYAQFKADAATYNRTSPGTTSYALTAAEQAALAKGVSTDWQSLIYQNGFTTNHQIGISGGSENTQYGMGLGYYNETGIIPNQKFERYNIRTTLDHRISKYVKVGINSMNTLSYINTPGGGGVPSGLVRLTPLAEPYNADGTVNLNPAIGSIDAAIISPLTLKTRKDAILSKTRRLRTFNSVYGEVQIMPGLKYRVNIGLDYRQEAGYGYNGPLTYTNTAVVQSSSNASLSNAEAWSYNIQNLLYYDKTVAEKHRIGFTALYEINKDHTLANRFTVTGVPADYINYTNFSLASGSVVADPNTNPAANYFTESGLVSYMGRLNYGYDNRYLLTATLRVDGSSTLAPGHQYFTYPAFGVGWNVMEEEFMKSIPQVSNLKVRGGWGVSGNRNVAPYATLGLLSASTYNYGTSAQGQALAYTVTTLPAPALGWQSTSQVNVGVDFGVLNNRISGSVDWYKQQTKDILLTVNLPISNGANSTLKNLGKTEGHGIEVSLSSQNFISKEKGGFTWSTDLNFFFNREKITMLTTPAEKSNTGNAWFVGQPLSVIYDYKKVGIWQTEDSVKGLTTAQTSPKAYPGQIRVEDVNGDGKIDATDRQIIGNFQPNWEGGLTNRFSYKGFDLSFVIVARMGMKVLAPYLTADGGGNGFPFFNQGRVNQIKTNYWTRGNPTNDFPAPDAGTDRLNFGSTLAYQDGSFIKCRSINLGYELPTSLLKKYSISSVRLYINATNPFIIYSPFVRSGLGIDPEGNGYGNAVNPTGSSDVSAPARQISVNLNNPPIRQYTLGVNMKF</sequence>
<reference evidence="13 14" key="1">
    <citation type="submission" date="2016-03" db="EMBL/GenBank/DDBJ databases">
        <title>Niastella vici sp. nov., isolated from farmland soil.</title>
        <authorList>
            <person name="Chen L."/>
            <person name="Wang D."/>
            <person name="Yang S."/>
            <person name="Wang G."/>
        </authorList>
    </citation>
    <scope>NUCLEOTIDE SEQUENCE [LARGE SCALE GENOMIC DNA]</scope>
    <source>
        <strain evidence="13 14">DJ57</strain>
    </source>
</reference>
<comment type="subcellular location">
    <subcellularLocation>
        <location evidence="1 8">Cell outer membrane</location>
        <topology evidence="1 8">Multi-pass membrane protein</topology>
    </subcellularLocation>
</comment>
<protein>
    <submittedName>
        <fullName evidence="13">SusC/RagA family TonB-linked outer membrane protein</fullName>
    </submittedName>
</protein>
<keyword evidence="3 8" id="KW-1134">Transmembrane beta strand</keyword>
<dbReference type="InterPro" id="IPR037066">
    <property type="entry name" value="Plug_dom_sf"/>
</dbReference>
<accession>A0A1V9FZC3</accession>
<evidence type="ECO:0000313" key="13">
    <source>
        <dbReference type="EMBL" id="OQP63719.1"/>
    </source>
</evidence>
<dbReference type="EMBL" id="LVYD01000044">
    <property type="protein sequence ID" value="OQP63719.1"/>
    <property type="molecule type" value="Genomic_DNA"/>
</dbReference>
<keyword evidence="4 8" id="KW-0812">Transmembrane</keyword>
<evidence type="ECO:0000256" key="1">
    <source>
        <dbReference type="ARBA" id="ARBA00004571"/>
    </source>
</evidence>
<evidence type="ECO:0000256" key="5">
    <source>
        <dbReference type="ARBA" id="ARBA00023077"/>
    </source>
</evidence>
<dbReference type="InterPro" id="IPR039426">
    <property type="entry name" value="TonB-dep_rcpt-like"/>
</dbReference>
<evidence type="ECO:0000256" key="7">
    <source>
        <dbReference type="ARBA" id="ARBA00023237"/>
    </source>
</evidence>
<gene>
    <name evidence="13" type="ORF">A3860_22505</name>
</gene>
<evidence type="ECO:0000256" key="6">
    <source>
        <dbReference type="ARBA" id="ARBA00023136"/>
    </source>
</evidence>
<organism evidence="13 14">
    <name type="scientific">Niastella vici</name>
    <dbReference type="NCBI Taxonomy" id="1703345"/>
    <lineage>
        <taxon>Bacteria</taxon>
        <taxon>Pseudomonadati</taxon>
        <taxon>Bacteroidota</taxon>
        <taxon>Chitinophagia</taxon>
        <taxon>Chitinophagales</taxon>
        <taxon>Chitinophagaceae</taxon>
        <taxon>Niastella</taxon>
    </lineage>
</organism>
<dbReference type="SUPFAM" id="SSF49464">
    <property type="entry name" value="Carboxypeptidase regulatory domain-like"/>
    <property type="match status" value="1"/>
</dbReference>
<dbReference type="Pfam" id="PF13715">
    <property type="entry name" value="CarbopepD_reg_2"/>
    <property type="match status" value="1"/>
</dbReference>
<feature type="signal peptide" evidence="10">
    <location>
        <begin position="1"/>
        <end position="42"/>
    </location>
</feature>
<dbReference type="InterPro" id="IPR000531">
    <property type="entry name" value="Beta-barrel_TonB"/>
</dbReference>